<feature type="region of interest" description="Disordered" evidence="9">
    <location>
        <begin position="1"/>
        <end position="40"/>
    </location>
</feature>
<evidence type="ECO:0000256" key="8">
    <source>
        <dbReference type="SAM" id="Coils"/>
    </source>
</evidence>
<evidence type="ECO:0000256" key="4">
    <source>
        <dbReference type="ARBA" id="ARBA00014130"/>
    </source>
</evidence>
<keyword evidence="6" id="KW-0333">Golgi apparatus</keyword>
<evidence type="ECO:0000256" key="7">
    <source>
        <dbReference type="ARBA" id="ARBA00023054"/>
    </source>
</evidence>
<dbReference type="PANTHER" id="PTHR21470">
    <property type="entry name" value="RAB6-INTERACTING PROTEIN GORAB"/>
    <property type="match status" value="1"/>
</dbReference>
<evidence type="ECO:0000256" key="3">
    <source>
        <dbReference type="ARBA" id="ARBA00005599"/>
    </source>
</evidence>
<proteinExistence type="inferred from homology"/>
<dbReference type="InterPro" id="IPR007033">
    <property type="entry name" value="GORAB"/>
</dbReference>
<dbReference type="AlphaFoldDB" id="A0AAN7VBI3"/>
<accession>A0AAN7VBI3</accession>
<dbReference type="GO" id="GO:0005794">
    <property type="term" value="C:Golgi apparatus"/>
    <property type="evidence" value="ECO:0007669"/>
    <property type="project" value="UniProtKB-SubCell"/>
</dbReference>
<dbReference type="EMBL" id="JAVRBK010000006">
    <property type="protein sequence ID" value="KAK5642491.1"/>
    <property type="molecule type" value="Genomic_DNA"/>
</dbReference>
<comment type="caution">
    <text evidence="10">The sequence shown here is derived from an EMBL/GenBank/DDBJ whole genome shotgun (WGS) entry which is preliminary data.</text>
</comment>
<organism evidence="10 11">
    <name type="scientific">Pyrocoelia pectoralis</name>
    <dbReference type="NCBI Taxonomy" id="417401"/>
    <lineage>
        <taxon>Eukaryota</taxon>
        <taxon>Metazoa</taxon>
        <taxon>Ecdysozoa</taxon>
        <taxon>Arthropoda</taxon>
        <taxon>Hexapoda</taxon>
        <taxon>Insecta</taxon>
        <taxon>Pterygota</taxon>
        <taxon>Neoptera</taxon>
        <taxon>Endopterygota</taxon>
        <taxon>Coleoptera</taxon>
        <taxon>Polyphaga</taxon>
        <taxon>Elateriformia</taxon>
        <taxon>Elateroidea</taxon>
        <taxon>Lampyridae</taxon>
        <taxon>Lampyrinae</taxon>
        <taxon>Pyrocoelia</taxon>
    </lineage>
</organism>
<evidence type="ECO:0000256" key="9">
    <source>
        <dbReference type="SAM" id="MobiDB-lite"/>
    </source>
</evidence>
<comment type="subcellular location">
    <subcellularLocation>
        <location evidence="1">Cytoplasm</location>
    </subcellularLocation>
    <subcellularLocation>
        <location evidence="2">Golgi apparatus</location>
    </subcellularLocation>
</comment>
<dbReference type="GO" id="GO:1905515">
    <property type="term" value="P:non-motile cilium assembly"/>
    <property type="evidence" value="ECO:0007669"/>
    <property type="project" value="TreeGrafter"/>
</dbReference>
<protein>
    <recommendedName>
        <fullName evidence="4">RAB6-interacting golgin</fullName>
    </recommendedName>
</protein>
<comment type="similarity">
    <text evidence="3">Belongs to the GORAB family.</text>
</comment>
<keyword evidence="5" id="KW-0963">Cytoplasm</keyword>
<evidence type="ECO:0000313" key="11">
    <source>
        <dbReference type="Proteomes" id="UP001329430"/>
    </source>
</evidence>
<feature type="coiled-coil region" evidence="8">
    <location>
        <begin position="134"/>
        <end position="218"/>
    </location>
</feature>
<evidence type="ECO:0000256" key="6">
    <source>
        <dbReference type="ARBA" id="ARBA00023034"/>
    </source>
</evidence>
<keyword evidence="7 8" id="KW-0175">Coiled coil</keyword>
<evidence type="ECO:0000256" key="2">
    <source>
        <dbReference type="ARBA" id="ARBA00004555"/>
    </source>
</evidence>
<dbReference type="Proteomes" id="UP001329430">
    <property type="component" value="Chromosome 6"/>
</dbReference>
<evidence type="ECO:0000256" key="5">
    <source>
        <dbReference type="ARBA" id="ARBA00022490"/>
    </source>
</evidence>
<gene>
    <name evidence="10" type="ORF">RI129_008658</name>
</gene>
<keyword evidence="11" id="KW-1185">Reference proteome</keyword>
<evidence type="ECO:0000313" key="10">
    <source>
        <dbReference type="EMBL" id="KAK5642491.1"/>
    </source>
</evidence>
<dbReference type="PANTHER" id="PTHR21470:SF2">
    <property type="entry name" value="RAB6-INTERACTING GOLGIN"/>
    <property type="match status" value="1"/>
</dbReference>
<sequence length="302" mass="35079">MSGSFAGFSEEEIKNLNNKSRSKFQKQESGLKKTSLNNNPIKKHLTPVNLRTIKELTEVFHIEPIPDAAKLCQTPKAEPATVTKMDDIVVLNSEELITEHQVNDGKEERKIINIPTRDICSEKEKQIPNNFMQLQEKKLDLNEFQERQKVIEEQNKKRKELLAKALAVRTQQTQEEAQKLEKIRNEFKKLDVLLSGDVKILRHQIEIASLDYMEAEKRYYRIEKEFLEAKLALHQKLEKKELLTEHLCAVIEKNEERKAEKLNDLLSKLNLKTDFENSTEVSSRLAINTIDRSDNASEKVEM</sequence>
<name>A0AAN7VBI3_9COLE</name>
<reference evidence="10 11" key="1">
    <citation type="journal article" date="2024" name="Insects">
        <title>An Improved Chromosome-Level Genome Assembly of the Firefly Pyrocoelia pectoralis.</title>
        <authorList>
            <person name="Fu X."/>
            <person name="Meyer-Rochow V.B."/>
            <person name="Ballantyne L."/>
            <person name="Zhu X."/>
        </authorList>
    </citation>
    <scope>NUCLEOTIDE SEQUENCE [LARGE SCALE GENOMIC DNA]</scope>
    <source>
        <strain evidence="10">XCY_ONT2</strain>
    </source>
</reference>
<evidence type="ECO:0000256" key="1">
    <source>
        <dbReference type="ARBA" id="ARBA00004496"/>
    </source>
</evidence>